<dbReference type="PANTHER" id="PTHR42659:SF2">
    <property type="entry name" value="XANTHINE DEHYDROGENASE SUBUNIT C-RELATED"/>
    <property type="match status" value="1"/>
</dbReference>
<dbReference type="InterPro" id="IPR036318">
    <property type="entry name" value="FAD-bd_PCMH-like_sf"/>
</dbReference>
<dbReference type="RefSeq" id="WP_181761117.1">
    <property type="nucleotide sequence ID" value="NZ_BMCR01000011.1"/>
</dbReference>
<dbReference type="InterPro" id="IPR016169">
    <property type="entry name" value="FAD-bd_PCMH_sub2"/>
</dbReference>
<dbReference type="GO" id="GO:0071949">
    <property type="term" value="F:FAD binding"/>
    <property type="evidence" value="ECO:0007669"/>
    <property type="project" value="InterPro"/>
</dbReference>
<keyword evidence="6" id="KW-1185">Reference proteome</keyword>
<name>A0A838XV68_9HYPH</name>
<dbReference type="Gene3D" id="3.30.390.50">
    <property type="entry name" value="CO dehydrogenase flavoprotein, C-terminal domain"/>
    <property type="match status" value="1"/>
</dbReference>
<gene>
    <name evidence="5" type="ORF">H1W37_14760</name>
</gene>
<dbReference type="InterPro" id="IPR036683">
    <property type="entry name" value="CO_DH_flav_C_dom_sf"/>
</dbReference>
<protein>
    <submittedName>
        <fullName evidence="5">Xanthine dehydrogenase family protein subunit M</fullName>
    </submittedName>
</protein>
<evidence type="ECO:0000313" key="6">
    <source>
        <dbReference type="Proteomes" id="UP000559404"/>
    </source>
</evidence>
<dbReference type="PROSITE" id="PS51387">
    <property type="entry name" value="FAD_PCMH"/>
    <property type="match status" value="1"/>
</dbReference>
<dbReference type="EMBL" id="JACEON010000014">
    <property type="protein sequence ID" value="MBA4612921.1"/>
    <property type="molecule type" value="Genomic_DNA"/>
</dbReference>
<evidence type="ECO:0000256" key="2">
    <source>
        <dbReference type="ARBA" id="ARBA00022827"/>
    </source>
</evidence>
<dbReference type="InterPro" id="IPR002346">
    <property type="entry name" value="Mopterin_DH_FAD-bd"/>
</dbReference>
<feature type="domain" description="FAD-binding PCMH-type" evidence="4">
    <location>
        <begin position="1"/>
        <end position="177"/>
    </location>
</feature>
<dbReference type="AlphaFoldDB" id="A0A838XV68"/>
<dbReference type="Gene3D" id="3.30.465.10">
    <property type="match status" value="1"/>
</dbReference>
<evidence type="ECO:0000256" key="1">
    <source>
        <dbReference type="ARBA" id="ARBA00022630"/>
    </source>
</evidence>
<evidence type="ECO:0000256" key="3">
    <source>
        <dbReference type="ARBA" id="ARBA00023002"/>
    </source>
</evidence>
<dbReference type="Pfam" id="PF03450">
    <property type="entry name" value="CO_deh_flav_C"/>
    <property type="match status" value="1"/>
</dbReference>
<dbReference type="Gene3D" id="3.30.43.10">
    <property type="entry name" value="Uridine Diphospho-n-acetylenolpyruvylglucosamine Reductase, domain 2"/>
    <property type="match status" value="1"/>
</dbReference>
<dbReference type="SMART" id="SM01092">
    <property type="entry name" value="CO_deh_flav_C"/>
    <property type="match status" value="1"/>
</dbReference>
<reference evidence="5 6" key="2">
    <citation type="submission" date="2020-08" db="EMBL/GenBank/DDBJ databases">
        <title>Stappia taiwanensis sp. nov., isolated from a coastal thermal spring.</title>
        <authorList>
            <person name="Kampfer P."/>
        </authorList>
    </citation>
    <scope>NUCLEOTIDE SEQUENCE [LARGE SCALE GENOMIC DNA]</scope>
    <source>
        <strain evidence="5 6">DSM 23284</strain>
    </source>
</reference>
<keyword evidence="1" id="KW-0285">Flavoprotein</keyword>
<dbReference type="GO" id="GO:0016491">
    <property type="term" value="F:oxidoreductase activity"/>
    <property type="evidence" value="ECO:0007669"/>
    <property type="project" value="UniProtKB-KW"/>
</dbReference>
<keyword evidence="3" id="KW-0560">Oxidoreductase</keyword>
<accession>A0A838XV68</accession>
<dbReference type="FunFam" id="3.30.465.10:FF:000017">
    <property type="entry name" value="Xanthine dehydrogenase, FAD binding subunit"/>
    <property type="match status" value="1"/>
</dbReference>
<dbReference type="InterPro" id="IPR016167">
    <property type="entry name" value="FAD-bd_PCMH_sub1"/>
</dbReference>
<evidence type="ECO:0000259" key="4">
    <source>
        <dbReference type="PROSITE" id="PS51387"/>
    </source>
</evidence>
<dbReference type="SUPFAM" id="SSF55447">
    <property type="entry name" value="CO dehydrogenase flavoprotein C-terminal domain-like"/>
    <property type="match status" value="1"/>
</dbReference>
<comment type="caution">
    <text evidence="5">The sequence shown here is derived from an EMBL/GenBank/DDBJ whole genome shotgun (WGS) entry which is preliminary data.</text>
</comment>
<dbReference type="PANTHER" id="PTHR42659">
    <property type="entry name" value="XANTHINE DEHYDROGENASE SUBUNIT C-RELATED"/>
    <property type="match status" value="1"/>
</dbReference>
<dbReference type="SUPFAM" id="SSF56176">
    <property type="entry name" value="FAD-binding/transporter-associated domain-like"/>
    <property type="match status" value="1"/>
</dbReference>
<keyword evidence="2" id="KW-0274">FAD</keyword>
<dbReference type="InterPro" id="IPR051312">
    <property type="entry name" value="Diverse_Substr_Oxidored"/>
</dbReference>
<dbReference type="InterPro" id="IPR016166">
    <property type="entry name" value="FAD-bd_PCMH"/>
</dbReference>
<organism evidence="5 6">
    <name type="scientific">Stappia taiwanensis</name>
    <dbReference type="NCBI Taxonomy" id="992267"/>
    <lineage>
        <taxon>Bacteria</taxon>
        <taxon>Pseudomonadati</taxon>
        <taxon>Pseudomonadota</taxon>
        <taxon>Alphaproteobacteria</taxon>
        <taxon>Hyphomicrobiales</taxon>
        <taxon>Stappiaceae</taxon>
        <taxon>Stappia</taxon>
    </lineage>
</organism>
<dbReference type="InterPro" id="IPR005107">
    <property type="entry name" value="CO_DH_flav_C"/>
</dbReference>
<evidence type="ECO:0000313" key="5">
    <source>
        <dbReference type="EMBL" id="MBA4612921.1"/>
    </source>
</evidence>
<dbReference type="Proteomes" id="UP000559404">
    <property type="component" value="Unassembled WGS sequence"/>
</dbReference>
<dbReference type="Pfam" id="PF00941">
    <property type="entry name" value="FAD_binding_5"/>
    <property type="match status" value="1"/>
</dbReference>
<proteinExistence type="predicted"/>
<reference evidence="5 6" key="1">
    <citation type="submission" date="2020-07" db="EMBL/GenBank/DDBJ databases">
        <authorList>
            <person name="Li M."/>
        </authorList>
    </citation>
    <scope>NUCLEOTIDE SEQUENCE [LARGE SCALE GENOMIC DNA]</scope>
    <source>
        <strain evidence="5 6">DSM 23284</strain>
    </source>
</reference>
<sequence>MKAAPFDYVRVSSLDELGELAAAYGDDAQVIAGGQSLVPAMAMRMARPKLLLDLCDLPGLADIRLTPEGLEIGAMVRYFELAASPLVAAHAPLVSAAVPLIAHEAIRSRGTLGGNLAHADPASEMPAVMLALGAVITIAGSNGARRIPAAEFFIGTYETALRPGEIITAITLPAAPVGRRGAIDEVVRRSGDYAAVGAAFAIDLEGETVAGARLAFFAVCERAVLAEKAAAALCGQRLGHVDPAPVLDALAEEITPVADLHNRAETKRHLMKVLAGRLLQRLLSGEKSTHG</sequence>